<evidence type="ECO:0000313" key="3">
    <source>
        <dbReference type="EMBL" id="REK72863.1"/>
    </source>
</evidence>
<feature type="domain" description="GH16" evidence="2">
    <location>
        <begin position="179"/>
        <end position="439"/>
    </location>
</feature>
<evidence type="ECO:0000259" key="2">
    <source>
        <dbReference type="PROSITE" id="PS51762"/>
    </source>
</evidence>
<dbReference type="PANTHER" id="PTHR10963">
    <property type="entry name" value="GLYCOSYL HYDROLASE-RELATED"/>
    <property type="match status" value="1"/>
</dbReference>
<protein>
    <submittedName>
        <fullName evidence="3">Glycoside hydrolase family 16 protein</fullName>
    </submittedName>
</protein>
<dbReference type="CDD" id="cd08023">
    <property type="entry name" value="GH16_laminarinase_like"/>
    <property type="match status" value="1"/>
</dbReference>
<dbReference type="OrthoDB" id="3250776at2"/>
<dbReference type="Pfam" id="PF00722">
    <property type="entry name" value="Glyco_hydro_16"/>
    <property type="match status" value="1"/>
</dbReference>
<dbReference type="EMBL" id="QUBR01000001">
    <property type="protein sequence ID" value="REK72863.1"/>
    <property type="molecule type" value="Genomic_DNA"/>
</dbReference>
<keyword evidence="4" id="KW-1185">Reference proteome</keyword>
<dbReference type="InterPro" id="IPR050546">
    <property type="entry name" value="Glycosyl_Hydrlase_16"/>
</dbReference>
<dbReference type="InterPro" id="IPR000757">
    <property type="entry name" value="Beta-glucanase-like"/>
</dbReference>
<keyword evidence="3" id="KW-0378">Hydrolase</keyword>
<dbReference type="PROSITE" id="PS51762">
    <property type="entry name" value="GH16_2"/>
    <property type="match status" value="1"/>
</dbReference>
<dbReference type="GO" id="GO:0004553">
    <property type="term" value="F:hydrolase activity, hydrolyzing O-glycosyl compounds"/>
    <property type="evidence" value="ECO:0007669"/>
    <property type="project" value="InterPro"/>
</dbReference>
<feature type="region of interest" description="Disordered" evidence="1">
    <location>
        <begin position="150"/>
        <end position="169"/>
    </location>
</feature>
<dbReference type="InterPro" id="IPR013320">
    <property type="entry name" value="ConA-like_dom_sf"/>
</dbReference>
<dbReference type="GO" id="GO:0005975">
    <property type="term" value="P:carbohydrate metabolic process"/>
    <property type="evidence" value="ECO:0007669"/>
    <property type="project" value="InterPro"/>
</dbReference>
<dbReference type="AlphaFoldDB" id="A0A371PA88"/>
<proteinExistence type="predicted"/>
<evidence type="ECO:0000313" key="4">
    <source>
        <dbReference type="Proteomes" id="UP000265581"/>
    </source>
</evidence>
<comment type="caution">
    <text evidence="3">The sequence shown here is derived from an EMBL/GenBank/DDBJ whole genome shotgun (WGS) entry which is preliminary data.</text>
</comment>
<organism evidence="3 4">
    <name type="scientific">Aeromicrobium endophyticum</name>
    <dbReference type="NCBI Taxonomy" id="2292704"/>
    <lineage>
        <taxon>Bacteria</taxon>
        <taxon>Bacillati</taxon>
        <taxon>Actinomycetota</taxon>
        <taxon>Actinomycetes</taxon>
        <taxon>Propionibacteriales</taxon>
        <taxon>Nocardioidaceae</taxon>
        <taxon>Aeromicrobium</taxon>
    </lineage>
</organism>
<gene>
    <name evidence="3" type="ORF">DX116_04490</name>
</gene>
<accession>A0A371PA88</accession>
<dbReference type="SUPFAM" id="SSF49899">
    <property type="entry name" value="Concanavalin A-like lectins/glucanases"/>
    <property type="match status" value="1"/>
</dbReference>
<sequence length="439" mass="46969">MHRTEEVRPFSDASGRREATSWCGPLLRLVAVSVVATALIVGPDTLSTPVDAAPSPVTIRTIPAKVVAPGAAAVVRPMFTKRSGVSVRKTSIDVRRGASWVGRGMRSAHLTAGSYRVTTKVTYRDRGTSRQRTARRTQVVRVTTAAASSGAPVSVPTPAPVVSPTPDVTPSLARTSTACDDTQLVKPDGTPWTCTFSDEFGGTRLDRTKWLPQTTAASGYQIGADCYVDDPDNISVGGGSLALTVRKEAEPVACPGARKGDETVDYTAGSVSTWGLFTQARGRFEFRAAFPAMKKALDDGVAGPHSALWLFPAEAASTFPFSGEIDVLERYPQWPDHGVPYIHYQPDASDQSVTNACRITDPSQFHTYTLEWTPTTLSIAYDGVTCVSHVIKKLDPAYGPAPFDRAFMLVLTQGLEAGAATSATPTTGTTKVDYVRVWK</sequence>
<name>A0A371PA88_9ACTN</name>
<dbReference type="PANTHER" id="PTHR10963:SF60">
    <property type="entry name" value="GRAM-NEGATIVE BACTERIA-BINDING PROTEIN 1-RELATED"/>
    <property type="match status" value="1"/>
</dbReference>
<reference evidence="3 4" key="1">
    <citation type="submission" date="2018-08" db="EMBL/GenBank/DDBJ databases">
        <title>Aeromicrobium sp. M2KJ-4, whole genome shotgun sequence.</title>
        <authorList>
            <person name="Tuo L."/>
        </authorList>
    </citation>
    <scope>NUCLEOTIDE SEQUENCE [LARGE SCALE GENOMIC DNA]</scope>
    <source>
        <strain evidence="3 4">M2KJ-4</strain>
    </source>
</reference>
<dbReference type="RefSeq" id="WP_119702977.1">
    <property type="nucleotide sequence ID" value="NZ_JBHSOI010000001.1"/>
</dbReference>
<dbReference type="Proteomes" id="UP000265581">
    <property type="component" value="Unassembled WGS sequence"/>
</dbReference>
<dbReference type="Gene3D" id="2.60.120.200">
    <property type="match status" value="1"/>
</dbReference>
<evidence type="ECO:0000256" key="1">
    <source>
        <dbReference type="SAM" id="MobiDB-lite"/>
    </source>
</evidence>